<dbReference type="SUPFAM" id="SSF52540">
    <property type="entry name" value="P-loop containing nucleoside triphosphate hydrolases"/>
    <property type="match status" value="1"/>
</dbReference>
<evidence type="ECO:0000313" key="3">
    <source>
        <dbReference type="Proteomes" id="UP001597176"/>
    </source>
</evidence>
<keyword evidence="2" id="KW-0067">ATP-binding</keyword>
<gene>
    <name evidence="2" type="ORF">ACFQ4G_19140</name>
</gene>
<dbReference type="GO" id="GO:0005524">
    <property type="term" value="F:ATP binding"/>
    <property type="evidence" value="ECO:0007669"/>
    <property type="project" value="UniProtKB-KW"/>
</dbReference>
<proteinExistence type="predicted"/>
<evidence type="ECO:0000313" key="2">
    <source>
        <dbReference type="EMBL" id="MFD1303687.1"/>
    </source>
</evidence>
<dbReference type="Proteomes" id="UP001597176">
    <property type="component" value="Unassembled WGS sequence"/>
</dbReference>
<keyword evidence="2" id="KW-0547">Nucleotide-binding</keyword>
<dbReference type="InterPro" id="IPR027417">
    <property type="entry name" value="P-loop_NTPase"/>
</dbReference>
<reference evidence="3" key="1">
    <citation type="journal article" date="2019" name="Int. J. Syst. Evol. Microbiol.">
        <title>The Global Catalogue of Microorganisms (GCM) 10K type strain sequencing project: providing services to taxonomists for standard genome sequencing and annotation.</title>
        <authorList>
            <consortium name="The Broad Institute Genomics Platform"/>
            <consortium name="The Broad Institute Genome Sequencing Center for Infectious Disease"/>
            <person name="Wu L."/>
            <person name="Ma J."/>
        </authorList>
    </citation>
    <scope>NUCLEOTIDE SEQUENCE [LARGE SCALE GENOMIC DNA]</scope>
    <source>
        <strain evidence="3">CCUG 56108</strain>
    </source>
</reference>
<dbReference type="EMBL" id="JBHTND010000035">
    <property type="protein sequence ID" value="MFD1303687.1"/>
    <property type="molecule type" value="Genomic_DNA"/>
</dbReference>
<comment type="caution">
    <text evidence="2">The sequence shown here is derived from an EMBL/GenBank/DDBJ whole genome shotgun (WGS) entry which is preliminary data.</text>
</comment>
<dbReference type="Pfam" id="PF10923">
    <property type="entry name" value="BrxC_BrxD"/>
    <property type="match status" value="1"/>
</dbReference>
<feature type="region of interest" description="Disordered" evidence="1">
    <location>
        <begin position="427"/>
        <end position="450"/>
    </location>
</feature>
<dbReference type="RefSeq" id="WP_238209300.1">
    <property type="nucleotide sequence ID" value="NZ_JBHTND010000035.1"/>
</dbReference>
<organism evidence="2 3">
    <name type="scientific">Methylobacterium marchantiae</name>
    <dbReference type="NCBI Taxonomy" id="600331"/>
    <lineage>
        <taxon>Bacteria</taxon>
        <taxon>Pseudomonadati</taxon>
        <taxon>Pseudomonadota</taxon>
        <taxon>Alphaproteobacteria</taxon>
        <taxon>Hyphomicrobiales</taxon>
        <taxon>Methylobacteriaceae</taxon>
        <taxon>Methylobacterium</taxon>
    </lineage>
</organism>
<accession>A0ABW3X2S0</accession>
<name>A0ABW3X2S0_9HYPH</name>
<evidence type="ECO:0000256" key="1">
    <source>
        <dbReference type="SAM" id="MobiDB-lite"/>
    </source>
</evidence>
<keyword evidence="3" id="KW-1185">Reference proteome</keyword>
<sequence>MTTVGTKSPPSIKPRDRDTVINALRAGVVPRLGLQHIQVGRRREIEALIADVTRVADGGAAMRFVVGEYGAGKTFFLFLVRQLALAKNLVVLQADLAPDRRLHATGGQARLLYAELARNLATRTAPDGGALRNVLERFVAQAMEDGKREGRGTEAQIRTRLVDLQEQVGGYDFATVVAAYATAHEDGDETKQANALRWLRAEYTTKTEARQDLGVRSIIDDANFYDCLKLLARFVRLAGYGGLLVCLDELVNLYKLQSAQARNQNYEQILRILNDVLQGTVEGLGLVLGGTPEFMLDTRRGLYSYEALQSRLAGNSFATDGLVDLSGPVVRLQNLTPEEMFVLLERLRTVFAGGNPTRHLVPDEALHAFLDHCRARVGDAYFRTPRNTVKAFVDLLAVLEQNPGTDWRERLGVLDVAADRGGVDEMAVAGGTDGDGGPRNADDELTQLRL</sequence>
<dbReference type="InterPro" id="IPR021228">
    <property type="entry name" value="BrxD"/>
</dbReference>
<protein>
    <submittedName>
        <fullName evidence="2">ATP-binding protein</fullName>
    </submittedName>
</protein>